<keyword evidence="2" id="KW-1133">Transmembrane helix</keyword>
<comment type="caution">
    <text evidence="3">The sequence shown here is derived from an EMBL/GenBank/DDBJ whole genome shotgun (WGS) entry which is preliminary data.</text>
</comment>
<evidence type="ECO:0000313" key="3">
    <source>
        <dbReference type="EMBL" id="MCD9879448.1"/>
    </source>
</evidence>
<protein>
    <submittedName>
        <fullName evidence="3">Uncharacterized protein</fullName>
    </submittedName>
</protein>
<gene>
    <name evidence="3" type="ORF">LJ657_38810</name>
</gene>
<proteinExistence type="predicted"/>
<keyword evidence="2" id="KW-0472">Membrane</keyword>
<keyword evidence="2" id="KW-0812">Transmembrane</keyword>
<dbReference type="RefSeq" id="WP_232654340.1">
    <property type="nucleotide sequence ID" value="NZ_JAJSBI010000029.1"/>
</dbReference>
<keyword evidence="4" id="KW-1185">Reference proteome</keyword>
<dbReference type="Proteomes" id="UP001108029">
    <property type="component" value="Unassembled WGS sequence"/>
</dbReference>
<feature type="transmembrane region" description="Helical" evidence="2">
    <location>
        <begin position="45"/>
        <end position="63"/>
    </location>
</feature>
<evidence type="ECO:0000256" key="2">
    <source>
        <dbReference type="SAM" id="Phobius"/>
    </source>
</evidence>
<evidence type="ECO:0000313" key="4">
    <source>
        <dbReference type="Proteomes" id="UP001108029"/>
    </source>
</evidence>
<feature type="region of interest" description="Disordered" evidence="1">
    <location>
        <begin position="94"/>
        <end position="126"/>
    </location>
</feature>
<name>A0A9Q3Z991_9ACTN</name>
<feature type="transmembrane region" description="Helical" evidence="2">
    <location>
        <begin position="69"/>
        <end position="87"/>
    </location>
</feature>
<dbReference type="EMBL" id="JAJSBI010000029">
    <property type="protein sequence ID" value="MCD9879448.1"/>
    <property type="molecule type" value="Genomic_DNA"/>
</dbReference>
<sequence>MTWWQAALWGLAGGGAASVLSLSAAVVSGGYTWPWRKEGELWPRLFVLAAGLVLGSLVATAAHDQISGPWPAFIFGIGAPATIRGILSGVEVGPRPITEPTQGRRAGAVPPLLSAPEEGGIREDAP</sequence>
<organism evidence="3 4">
    <name type="scientific">Streptomyces guryensis</name>
    <dbReference type="NCBI Taxonomy" id="2886947"/>
    <lineage>
        <taxon>Bacteria</taxon>
        <taxon>Bacillati</taxon>
        <taxon>Actinomycetota</taxon>
        <taxon>Actinomycetes</taxon>
        <taxon>Kitasatosporales</taxon>
        <taxon>Streptomycetaceae</taxon>
        <taxon>Streptomyces</taxon>
    </lineage>
</organism>
<evidence type="ECO:0000256" key="1">
    <source>
        <dbReference type="SAM" id="MobiDB-lite"/>
    </source>
</evidence>
<accession>A0A9Q3Z991</accession>
<feature type="transmembrane region" description="Helical" evidence="2">
    <location>
        <begin position="6"/>
        <end position="33"/>
    </location>
</feature>
<dbReference type="AlphaFoldDB" id="A0A9Q3Z991"/>
<reference evidence="3" key="1">
    <citation type="submission" date="2021-12" db="EMBL/GenBank/DDBJ databases">
        <authorList>
            <person name="Lee J.-H."/>
            <person name="Kim S.-B."/>
        </authorList>
    </citation>
    <scope>NUCLEOTIDE SEQUENCE</scope>
    <source>
        <strain evidence="3">NR30</strain>
    </source>
</reference>